<evidence type="ECO:0000313" key="10">
    <source>
        <dbReference type="EMBL" id="CAG5077949.1"/>
    </source>
</evidence>
<dbReference type="Pfam" id="PF01636">
    <property type="entry name" value="APH"/>
    <property type="match status" value="1"/>
</dbReference>
<feature type="domain" description="Acyl-CoA dehydrogenase/oxidase C-terminal" evidence="6">
    <location>
        <begin position="848"/>
        <end position="996"/>
    </location>
</feature>
<dbReference type="InterPro" id="IPR041726">
    <property type="entry name" value="ACAD10_11_N"/>
</dbReference>
<proteinExistence type="inferred from homology"/>
<dbReference type="InterPro" id="IPR052898">
    <property type="entry name" value="ACAD10-like"/>
</dbReference>
<feature type="domain" description="Acyl-CoA dehydrogenase/oxidase N-terminal" evidence="9">
    <location>
        <begin position="610"/>
        <end position="731"/>
    </location>
</feature>
<accession>A0ABN7RI04</accession>
<dbReference type="InterPro" id="IPR009100">
    <property type="entry name" value="AcylCoA_DH/oxidase_NM_dom_sf"/>
</dbReference>
<evidence type="ECO:0000259" key="6">
    <source>
        <dbReference type="Pfam" id="PF00441"/>
    </source>
</evidence>
<dbReference type="Gene3D" id="1.20.140.10">
    <property type="entry name" value="Butyryl-CoA Dehydrogenase, subunit A, domain 3"/>
    <property type="match status" value="1"/>
</dbReference>
<dbReference type="InterPro" id="IPR009075">
    <property type="entry name" value="AcylCo_DH/oxidase_C"/>
</dbReference>
<organism evidence="10 11">
    <name type="scientific">Oikopleura dioica</name>
    <name type="common">Tunicate</name>
    <dbReference type="NCBI Taxonomy" id="34765"/>
    <lineage>
        <taxon>Eukaryota</taxon>
        <taxon>Metazoa</taxon>
        <taxon>Chordata</taxon>
        <taxon>Tunicata</taxon>
        <taxon>Appendicularia</taxon>
        <taxon>Copelata</taxon>
        <taxon>Oikopleuridae</taxon>
        <taxon>Oikopleura</taxon>
    </lineage>
</organism>
<dbReference type="SUPFAM" id="SSF56645">
    <property type="entry name" value="Acyl-CoA dehydrogenase NM domain-like"/>
    <property type="match status" value="1"/>
</dbReference>
<dbReference type="InterPro" id="IPR011945">
    <property type="entry name" value="HAD-SF_ppase_IA/epoxid_hydro_N"/>
</dbReference>
<dbReference type="InterPro" id="IPR023198">
    <property type="entry name" value="PGP-like_dom2"/>
</dbReference>
<evidence type="ECO:0000256" key="3">
    <source>
        <dbReference type="ARBA" id="ARBA00022630"/>
    </source>
</evidence>
<dbReference type="InterPro" id="IPR006091">
    <property type="entry name" value="Acyl-CoA_Oxase/DH_mid-dom"/>
</dbReference>
<dbReference type="Gene3D" id="2.40.110.10">
    <property type="entry name" value="Butyryl-CoA Dehydrogenase, subunit A, domain 2"/>
    <property type="match status" value="1"/>
</dbReference>
<keyword evidence="3" id="KW-0285">Flavoprotein</keyword>
<dbReference type="InterPro" id="IPR011009">
    <property type="entry name" value="Kinase-like_dom_sf"/>
</dbReference>
<keyword evidence="4" id="KW-0274">FAD</keyword>
<dbReference type="Proteomes" id="UP001158576">
    <property type="component" value="Chromosome PAR"/>
</dbReference>
<dbReference type="CDD" id="cd05154">
    <property type="entry name" value="ACAD10_11_N-like"/>
    <property type="match status" value="1"/>
</dbReference>
<feature type="domain" description="Acyl-CoA oxidase/dehydrogenase middle" evidence="8">
    <location>
        <begin position="735"/>
        <end position="836"/>
    </location>
</feature>
<comment type="similarity">
    <text evidence="2">Belongs to the acyl-CoA dehydrogenase family.</text>
</comment>
<dbReference type="EMBL" id="OU015568">
    <property type="protein sequence ID" value="CAG5077949.1"/>
    <property type="molecule type" value="Genomic_DNA"/>
</dbReference>
<dbReference type="Gene3D" id="3.90.1200.10">
    <property type="match status" value="1"/>
</dbReference>
<dbReference type="Gene3D" id="3.40.50.1000">
    <property type="entry name" value="HAD superfamily/HAD-like"/>
    <property type="match status" value="1"/>
</dbReference>
<dbReference type="PANTHER" id="PTHR47829:SF3">
    <property type="entry name" value="AMINOGLYCOSIDE PHOSPHOTRANSFERASE DOMAIN-CONTAINING PROTEIN"/>
    <property type="match status" value="1"/>
</dbReference>
<evidence type="ECO:0000256" key="2">
    <source>
        <dbReference type="ARBA" id="ARBA00009347"/>
    </source>
</evidence>
<keyword evidence="11" id="KW-1185">Reference proteome</keyword>
<dbReference type="CDD" id="cd02603">
    <property type="entry name" value="HAD_sEH-N_like"/>
    <property type="match status" value="1"/>
</dbReference>
<dbReference type="InterPro" id="IPR013786">
    <property type="entry name" value="AcylCoA_DH/ox_N"/>
</dbReference>
<dbReference type="InterPro" id="IPR006439">
    <property type="entry name" value="HAD-SF_hydro_IA"/>
</dbReference>
<dbReference type="InterPro" id="IPR037069">
    <property type="entry name" value="AcylCoA_DH/ox_N_sf"/>
</dbReference>
<comment type="cofactor">
    <cofactor evidence="1">
        <name>FAD</name>
        <dbReference type="ChEBI" id="CHEBI:57692"/>
    </cofactor>
</comment>
<dbReference type="NCBIfam" id="TIGR01509">
    <property type="entry name" value="HAD-SF-IA-v3"/>
    <property type="match status" value="1"/>
</dbReference>
<dbReference type="SUPFAM" id="SSF47203">
    <property type="entry name" value="Acyl-CoA dehydrogenase C-terminal domain-like"/>
    <property type="match status" value="1"/>
</dbReference>
<dbReference type="InterPro" id="IPR002575">
    <property type="entry name" value="Aminoglycoside_PTrfase"/>
</dbReference>
<dbReference type="Pfam" id="PF02771">
    <property type="entry name" value="Acyl-CoA_dh_N"/>
    <property type="match status" value="1"/>
</dbReference>
<evidence type="ECO:0000259" key="7">
    <source>
        <dbReference type="Pfam" id="PF01636"/>
    </source>
</evidence>
<evidence type="ECO:0000256" key="1">
    <source>
        <dbReference type="ARBA" id="ARBA00001974"/>
    </source>
</evidence>
<evidence type="ECO:0000256" key="5">
    <source>
        <dbReference type="ARBA" id="ARBA00022990"/>
    </source>
</evidence>
<dbReference type="InterPro" id="IPR023214">
    <property type="entry name" value="HAD_sf"/>
</dbReference>
<protein>
    <submittedName>
        <fullName evidence="10">Oidioi.mRNA.OKI2018_I69.PAR.g8851.t1.cds</fullName>
    </submittedName>
</protein>
<dbReference type="Gene3D" id="3.30.200.20">
    <property type="entry name" value="Phosphorylase Kinase, domain 1"/>
    <property type="match status" value="1"/>
</dbReference>
<dbReference type="Gene3D" id="1.10.150.240">
    <property type="entry name" value="Putative phosphatase, domain 2"/>
    <property type="match status" value="1"/>
</dbReference>
<name>A0ABN7RI04_OIKDI</name>
<evidence type="ECO:0000256" key="4">
    <source>
        <dbReference type="ARBA" id="ARBA00022827"/>
    </source>
</evidence>
<dbReference type="InterPro" id="IPR036250">
    <property type="entry name" value="AcylCo_DH-like_C"/>
</dbReference>
<dbReference type="PANTHER" id="PTHR47829">
    <property type="entry name" value="HYDROLASE, PUTATIVE (AFU_ORTHOLOGUE AFUA_1G12880)-RELATED"/>
    <property type="match status" value="1"/>
</dbReference>
<evidence type="ECO:0000259" key="9">
    <source>
        <dbReference type="Pfam" id="PF02771"/>
    </source>
</evidence>
<dbReference type="Pfam" id="PF00441">
    <property type="entry name" value="Acyl-CoA_dh_1"/>
    <property type="match status" value="1"/>
</dbReference>
<dbReference type="SUPFAM" id="SSF56784">
    <property type="entry name" value="HAD-like"/>
    <property type="match status" value="1"/>
</dbReference>
<dbReference type="SUPFAM" id="SSF56112">
    <property type="entry name" value="Protein kinase-like (PK-like)"/>
    <property type="match status" value="1"/>
</dbReference>
<dbReference type="Gene3D" id="1.10.540.10">
    <property type="entry name" value="Acyl-CoA dehydrogenase/oxidase, N-terminal domain"/>
    <property type="match status" value="1"/>
</dbReference>
<dbReference type="PRINTS" id="PR00413">
    <property type="entry name" value="HADHALOGNASE"/>
</dbReference>
<reference evidence="10 11" key="1">
    <citation type="submission" date="2021-04" db="EMBL/GenBank/DDBJ databases">
        <authorList>
            <person name="Bliznina A."/>
        </authorList>
    </citation>
    <scope>NUCLEOTIDE SEQUENCE [LARGE SCALE GENOMIC DNA]</scope>
</reference>
<dbReference type="SFLD" id="SFLDS00003">
    <property type="entry name" value="Haloacid_Dehalogenase"/>
    <property type="match status" value="1"/>
</dbReference>
<dbReference type="InterPro" id="IPR041492">
    <property type="entry name" value="HAD_2"/>
</dbReference>
<keyword evidence="5" id="KW-0007">Acetylation</keyword>
<dbReference type="InterPro" id="IPR046373">
    <property type="entry name" value="Acyl-CoA_Oxase/DH_mid-dom_sf"/>
</dbReference>
<dbReference type="SFLD" id="SFLDG01129">
    <property type="entry name" value="C1.5:_HAD__Beta-PGM__Phosphata"/>
    <property type="match status" value="1"/>
</dbReference>
<sequence>MLRAARSHFWASGLRAATKGVVFDLGGVVIPSPTPIIKDFEKKINLKKNTIVKCLIKNGDESAFSAFERGELLPKEFEAAFGKELSEFTGQKVDVTGFVEFLESKISEPIPDAIEAIQTLKSLDYKIGILTNNWKNDDGRSFIMKEDLFDVVVESAKLGTRKPNRDIYEKIISEMEMAPEDLVFLDDIGKNLKVAKALGIQTIKVETGKPQKAIHELSEIIGRDLVGWPSTTTPLRPGLELDEAKLRQLLKEKLDLEADELILRQFDHGQSNPTYYIKYAGEELVLRKKPPGKLLKGAHAVEREYKVMSALGKAGVPVPTMRCLVEDESILGTPFYIMDFSKGRLFKDAGLAEVPKEQRKDCYKAVIEALAAVHDVNPLEIGLKGYGKDKGYLARTVKTWTKQYRAAETEEIESMENLAEWLGENVPRQQLPLSVVHGDFRMDNCIFHPSENRVIGVLDWELSTLGDPLADLAYMCMQHHLPSTGQGLSGVSDLDLEEEMIPTVDEIVDYYKKVRGLKVDFDLDYYLAFCFFRLAAICQGVYKRALQGNASNKELGMTFGPLVHLISGMGTHFMDRSIENKTTVQEELRRSSERLITSPDELRPFAKRVYNDVREFVHEEILPKEHELGAQEFDDKLRWTQPTIMEELKSKAKAAGLWNLFIPFNIDEDMRYGKGLTNLEYAFMAEEMGRTLFGSEPFNCSPPDTGNMEVLIKYGEEEHKEKWLEPLLNGEIRSCFGMTEPAVASSDATNIESSIVKAGDEYVLNGRKWWTTMALHPHCKLCIFMGKTDFNAKRHVQQSMILVPMDSPGLEIVRPLTTYGHYDAPGGHAELNFDNVRVPAENLLVGEGAGFMIAQGRLGPGRIHHCMRLIGHCERSIDLMKERLKSRVAFGKPLSEQGVWKERVGMSRVQTDQARLMTLLAAHKMDTVGAKVAAKEIAMIKVIAPNVAQTVIDHAIQAHGAAGMNHDLPFSGMMTWARALRLADGPDEVHLQAITKLEMKK</sequence>
<evidence type="ECO:0000313" key="11">
    <source>
        <dbReference type="Proteomes" id="UP001158576"/>
    </source>
</evidence>
<dbReference type="Pfam" id="PF02770">
    <property type="entry name" value="Acyl-CoA_dh_M"/>
    <property type="match status" value="1"/>
</dbReference>
<dbReference type="Pfam" id="PF13419">
    <property type="entry name" value="HAD_2"/>
    <property type="match status" value="1"/>
</dbReference>
<feature type="domain" description="Aminoglycoside phosphotransferase" evidence="7">
    <location>
        <begin position="263"/>
        <end position="477"/>
    </location>
</feature>
<gene>
    <name evidence="10" type="ORF">OKIOD_LOCUS409</name>
</gene>
<dbReference type="InterPro" id="IPR036412">
    <property type="entry name" value="HAD-like_sf"/>
</dbReference>
<evidence type="ECO:0000259" key="8">
    <source>
        <dbReference type="Pfam" id="PF02770"/>
    </source>
</evidence>
<dbReference type="NCBIfam" id="TIGR02247">
    <property type="entry name" value="HAD-1A3-hyp"/>
    <property type="match status" value="1"/>
</dbReference>